<evidence type="ECO:0000313" key="1">
    <source>
        <dbReference type="EMBL" id="RMA42486.1"/>
    </source>
</evidence>
<dbReference type="Proteomes" id="UP000281343">
    <property type="component" value="Unassembled WGS sequence"/>
</dbReference>
<dbReference type="AlphaFoldDB" id="A0A3L9Y8T4"/>
<organism evidence="1 2">
    <name type="scientific">Rhodophyticola porphyridii</name>
    <dbReference type="NCBI Taxonomy" id="1852017"/>
    <lineage>
        <taxon>Bacteria</taxon>
        <taxon>Pseudomonadati</taxon>
        <taxon>Pseudomonadota</taxon>
        <taxon>Alphaproteobacteria</taxon>
        <taxon>Rhodobacterales</taxon>
        <taxon>Roseobacteraceae</taxon>
        <taxon>Rhodophyticola</taxon>
    </lineage>
</organism>
<sequence>MVRHGVNPYAREGDIRALMLAAGVEVASGPSAVGLYDLSCTPGIAVDEAFAQLAAATDIIESVSRIDE</sequence>
<protein>
    <submittedName>
        <fullName evidence="1">Uncharacterized protein</fullName>
    </submittedName>
</protein>
<dbReference type="EMBL" id="RCNT01000004">
    <property type="protein sequence ID" value="RMA42486.1"/>
    <property type="molecule type" value="Genomic_DNA"/>
</dbReference>
<proteinExistence type="predicted"/>
<comment type="caution">
    <text evidence="1">The sequence shown here is derived from an EMBL/GenBank/DDBJ whole genome shotgun (WGS) entry which is preliminary data.</text>
</comment>
<evidence type="ECO:0000313" key="2">
    <source>
        <dbReference type="Proteomes" id="UP000281343"/>
    </source>
</evidence>
<keyword evidence="2" id="KW-1185">Reference proteome</keyword>
<accession>A0A3L9Y8T4</accession>
<gene>
    <name evidence="1" type="ORF">D9R08_10380</name>
</gene>
<reference evidence="1 2" key="1">
    <citation type="submission" date="2018-10" db="EMBL/GenBank/DDBJ databases">
        <authorList>
            <person name="Jung H.S."/>
            <person name="Jeon C.O."/>
        </authorList>
    </citation>
    <scope>NUCLEOTIDE SEQUENCE [LARGE SCALE GENOMIC DNA]</scope>
    <source>
        <strain evidence="1 2">MA-7-27</strain>
    </source>
</reference>
<name>A0A3L9Y8T4_9RHOB</name>